<evidence type="ECO:0000259" key="1">
    <source>
        <dbReference type="PROSITE" id="PS50234"/>
    </source>
</evidence>
<sequence length="362" mass="38966">MNPMNKAVSAAHAWSSPYLPIGGAEKVYLLIEAAGKAALSSARAQLNLSLVLDRSESMSGQPLAYSKQACQFITDLMEDGDSLSMVAFDQEAVTVFPPGTTRNKAGMKRMIEAIDAGRSTNLSGGLIEGVRHVRKGLKDSTVNRVILLSDGHANAGITDREELSAIAQIYHAAGIGITTIGAGSGLEESFMEAVAESGGGNFYYIRQPDDIPAILEQELEGLLRLVARNVTLTLHPSDAVRITGIFGYRSEERLGEHTVRLGDMAAGESKQVLIELAVQPRKAGTHALLLVNCEYADITSGAAASSHYWEVTASFTADSALLGHPGDAKVLKHMELMESARKCVKNRSELRKRCAKKQRRYP</sequence>
<dbReference type="RefSeq" id="WP_258387133.1">
    <property type="nucleotide sequence ID" value="NZ_CP091430.1"/>
</dbReference>
<feature type="domain" description="VWFA" evidence="1">
    <location>
        <begin position="47"/>
        <end position="222"/>
    </location>
</feature>
<evidence type="ECO:0000313" key="3">
    <source>
        <dbReference type="Proteomes" id="UP001057877"/>
    </source>
</evidence>
<dbReference type="PANTHER" id="PTHR10579:SF43">
    <property type="entry name" value="ZINC FINGER (C3HC4-TYPE RING FINGER) FAMILY PROTEIN"/>
    <property type="match status" value="1"/>
</dbReference>
<dbReference type="SUPFAM" id="SSF53300">
    <property type="entry name" value="vWA-like"/>
    <property type="match status" value="1"/>
</dbReference>
<dbReference type="InterPro" id="IPR051266">
    <property type="entry name" value="CLCR"/>
</dbReference>
<evidence type="ECO:0000313" key="2">
    <source>
        <dbReference type="EMBL" id="UVI31070.1"/>
    </source>
</evidence>
<organism evidence="2 3">
    <name type="scientific">Paenibacillus spongiae</name>
    <dbReference type="NCBI Taxonomy" id="2909671"/>
    <lineage>
        <taxon>Bacteria</taxon>
        <taxon>Bacillati</taxon>
        <taxon>Bacillota</taxon>
        <taxon>Bacilli</taxon>
        <taxon>Bacillales</taxon>
        <taxon>Paenibacillaceae</taxon>
        <taxon>Paenibacillus</taxon>
    </lineage>
</organism>
<dbReference type="Gene3D" id="3.40.50.410">
    <property type="entry name" value="von Willebrand factor, type A domain"/>
    <property type="match status" value="1"/>
</dbReference>
<dbReference type="EMBL" id="CP091430">
    <property type="protein sequence ID" value="UVI31070.1"/>
    <property type="molecule type" value="Genomic_DNA"/>
</dbReference>
<dbReference type="Pfam" id="PF00092">
    <property type="entry name" value="VWA"/>
    <property type="match status" value="1"/>
</dbReference>
<reference evidence="2" key="1">
    <citation type="submission" date="2022-01" db="EMBL/GenBank/DDBJ databases">
        <title>Paenibacillus spongiae sp. nov., isolated from marine sponge.</title>
        <authorList>
            <person name="Li Z."/>
            <person name="Zhang M."/>
        </authorList>
    </citation>
    <scope>NUCLEOTIDE SEQUENCE</scope>
    <source>
        <strain evidence="2">PHS-Z3</strain>
    </source>
</reference>
<dbReference type="InterPro" id="IPR036465">
    <property type="entry name" value="vWFA_dom_sf"/>
</dbReference>
<dbReference type="PROSITE" id="PS50234">
    <property type="entry name" value="VWFA"/>
    <property type="match status" value="1"/>
</dbReference>
<keyword evidence="3" id="KW-1185">Reference proteome</keyword>
<dbReference type="Proteomes" id="UP001057877">
    <property type="component" value="Chromosome"/>
</dbReference>
<proteinExistence type="predicted"/>
<protein>
    <submittedName>
        <fullName evidence="2">VWA domain-containing protein</fullName>
    </submittedName>
</protein>
<name>A0ABY5SC21_9BACL</name>
<dbReference type="InterPro" id="IPR002035">
    <property type="entry name" value="VWF_A"/>
</dbReference>
<gene>
    <name evidence="2" type="ORF">L1F29_04225</name>
</gene>
<dbReference type="SMART" id="SM00327">
    <property type="entry name" value="VWA"/>
    <property type="match status" value="1"/>
</dbReference>
<dbReference type="PANTHER" id="PTHR10579">
    <property type="entry name" value="CALCIUM-ACTIVATED CHLORIDE CHANNEL REGULATOR"/>
    <property type="match status" value="1"/>
</dbReference>
<accession>A0ABY5SC21</accession>